<dbReference type="InterPro" id="IPR027409">
    <property type="entry name" value="GroEL-like_apical_dom_sf"/>
</dbReference>
<dbReference type="GO" id="GO:0005832">
    <property type="term" value="C:chaperonin-containing T-complex"/>
    <property type="evidence" value="ECO:0007669"/>
    <property type="project" value="UniProtKB-ARBA"/>
</dbReference>
<comment type="similarity">
    <text evidence="2 9">Belongs to the TCP-1 chaperonin family.</text>
</comment>
<dbReference type="AlphaFoldDB" id="A0A0V0G4L8"/>
<evidence type="ECO:0000256" key="9">
    <source>
        <dbReference type="RuleBase" id="RU004187"/>
    </source>
</evidence>
<dbReference type="Gene3D" id="3.50.7.10">
    <property type="entry name" value="GroEL"/>
    <property type="match status" value="1"/>
</dbReference>
<dbReference type="SUPFAM" id="SSF54849">
    <property type="entry name" value="GroEL-intermediate domain like"/>
    <property type="match status" value="1"/>
</dbReference>
<dbReference type="FunFam" id="3.50.7.10:FF:000003">
    <property type="entry name" value="T-complex protein 1 subunit epsilon"/>
    <property type="match status" value="1"/>
</dbReference>
<dbReference type="InterPro" id="IPR012718">
    <property type="entry name" value="Chap_CCT_epsi"/>
</dbReference>
<dbReference type="GO" id="GO:0005524">
    <property type="term" value="F:ATP binding"/>
    <property type="evidence" value="ECO:0007669"/>
    <property type="project" value="UniProtKB-KW"/>
</dbReference>
<evidence type="ECO:0000256" key="8">
    <source>
        <dbReference type="ARBA" id="ARBA00033325"/>
    </source>
</evidence>
<name>A0A0V0G4L8_TRIDM</name>
<dbReference type="InterPro" id="IPR027413">
    <property type="entry name" value="GROEL-like_equatorial_sf"/>
</dbReference>
<dbReference type="Gene3D" id="3.30.260.10">
    <property type="entry name" value="TCP-1-like chaperonin intermediate domain"/>
    <property type="match status" value="1"/>
</dbReference>
<accession>A0A0V0G4L8</accession>
<dbReference type="GO" id="GO:0016887">
    <property type="term" value="F:ATP hydrolysis activity"/>
    <property type="evidence" value="ECO:0007669"/>
    <property type="project" value="InterPro"/>
</dbReference>
<dbReference type="NCBIfam" id="NF041083">
    <property type="entry name" value="thermosome_beta"/>
    <property type="match status" value="1"/>
</dbReference>
<organism evidence="10">
    <name type="scientific">Triatoma dimidiata</name>
    <name type="common">Kissing bug</name>
    <name type="synonym">Meccus dimidiatus</name>
    <dbReference type="NCBI Taxonomy" id="72491"/>
    <lineage>
        <taxon>Eukaryota</taxon>
        <taxon>Metazoa</taxon>
        <taxon>Ecdysozoa</taxon>
        <taxon>Arthropoda</taxon>
        <taxon>Hexapoda</taxon>
        <taxon>Insecta</taxon>
        <taxon>Pterygota</taxon>
        <taxon>Neoptera</taxon>
        <taxon>Paraneoptera</taxon>
        <taxon>Hemiptera</taxon>
        <taxon>Heteroptera</taxon>
        <taxon>Panheteroptera</taxon>
        <taxon>Cimicomorpha</taxon>
        <taxon>Reduviidae</taxon>
        <taxon>Triatominae</taxon>
        <taxon>Triatoma</taxon>
    </lineage>
</organism>
<dbReference type="EMBL" id="GECL01003488">
    <property type="protein sequence ID" value="JAP02636.1"/>
    <property type="molecule type" value="Transcribed_RNA"/>
</dbReference>
<dbReference type="InterPro" id="IPR002423">
    <property type="entry name" value="Cpn60/GroEL/TCP-1"/>
</dbReference>
<keyword evidence="6 9" id="KW-0143">Chaperone</keyword>
<proteinExistence type="inferred from homology"/>
<protein>
    <recommendedName>
        <fullName evidence="7">T-complex protein 1 subunit epsilon</fullName>
    </recommendedName>
    <alternativeName>
        <fullName evidence="8">CCT-epsilon</fullName>
    </alternativeName>
</protein>
<dbReference type="InterPro" id="IPR054827">
    <property type="entry name" value="thermosome_alpha"/>
</dbReference>
<evidence type="ECO:0000313" key="10">
    <source>
        <dbReference type="EMBL" id="JAP02636.1"/>
    </source>
</evidence>
<dbReference type="SUPFAM" id="SSF52029">
    <property type="entry name" value="GroEL apical domain-like"/>
    <property type="match status" value="1"/>
</dbReference>
<dbReference type="InterPro" id="IPR027410">
    <property type="entry name" value="TCP-1-like_intermed_sf"/>
</dbReference>
<dbReference type="InterPro" id="IPR002194">
    <property type="entry name" value="Chaperonin_TCP-1_CS"/>
</dbReference>
<evidence type="ECO:0000256" key="5">
    <source>
        <dbReference type="ARBA" id="ARBA00022840"/>
    </source>
</evidence>
<dbReference type="PRINTS" id="PR00304">
    <property type="entry name" value="TCOMPLEXTCP1"/>
</dbReference>
<dbReference type="PROSITE" id="PS00995">
    <property type="entry name" value="TCP1_3"/>
    <property type="match status" value="1"/>
</dbReference>
<sequence>MAALPGSIAFDEYGRPFIILRDQDKQKRLTGNDAIKSHILSAKSIAKTIRTSLGPKGLDKLMVSQDGDVMVSNDGATIMKQMDVDNEIAKLMVQLSQSQDDEIGDGTTGVVVLAGALLEQAEMLLDKGIHPIRIADGFELAAQCAIKHLDTISDNFPVDPNNLEQLIKTAMTPLGSKIVNKTGRQFAEIAVKAVLSVADLEKRDVNFELIKVEGKVGGRIEDTILVKGVVIDKDFSHPQMPKELKDVKIAILTCPFEPPKPKTKHKLDVATVEDYRALRKYEADKFDQMVTQVKDVGATLAICQWGFDDEANHLLLKRELPAVRWVGGPEIELIAIATGGRIVPRFEELTPDKLGKAGLVRELSFGTTKDKMLVIEECANSRAVTIFIRGSNQMIIDEAKRSMHDALCVVRNLVCDNKIVYGGGAPELACSIATAFEADKISGLEQYAFRGFSDALESIPLALAENAGLSPMAEVTRIKAKQIKEGNSFLGIDCMGTGTNDMKEQHVIETVKSKKQQIMLATQLVKMILKIDDVRTPNEMSL</sequence>
<dbReference type="CDD" id="cd03339">
    <property type="entry name" value="TCP1_epsilon"/>
    <property type="match status" value="1"/>
</dbReference>
<dbReference type="Pfam" id="PF00118">
    <property type="entry name" value="Cpn60_TCP1"/>
    <property type="match status" value="1"/>
</dbReference>
<evidence type="ECO:0000256" key="3">
    <source>
        <dbReference type="ARBA" id="ARBA00022490"/>
    </source>
</evidence>
<evidence type="ECO:0000256" key="7">
    <source>
        <dbReference type="ARBA" id="ARBA00024086"/>
    </source>
</evidence>
<dbReference type="NCBIfam" id="NF041082">
    <property type="entry name" value="thermosome_alpha"/>
    <property type="match status" value="1"/>
</dbReference>
<evidence type="ECO:0000256" key="1">
    <source>
        <dbReference type="ARBA" id="ARBA00004496"/>
    </source>
</evidence>
<evidence type="ECO:0000256" key="4">
    <source>
        <dbReference type="ARBA" id="ARBA00022741"/>
    </source>
</evidence>
<dbReference type="FunFam" id="1.10.560.10:FF:000053">
    <property type="entry name" value="T-complex protein 1 subunit delta"/>
    <property type="match status" value="1"/>
</dbReference>
<dbReference type="PANTHER" id="PTHR11353">
    <property type="entry name" value="CHAPERONIN"/>
    <property type="match status" value="1"/>
</dbReference>
<keyword evidence="3" id="KW-0963">Cytoplasm</keyword>
<keyword evidence="5 9" id="KW-0067">ATP-binding</keyword>
<dbReference type="InterPro" id="IPR053374">
    <property type="entry name" value="TCP-1_chaperonin"/>
</dbReference>
<dbReference type="SUPFAM" id="SSF48592">
    <property type="entry name" value="GroEL equatorial domain-like"/>
    <property type="match status" value="1"/>
</dbReference>
<evidence type="ECO:0000256" key="6">
    <source>
        <dbReference type="ARBA" id="ARBA00023186"/>
    </source>
</evidence>
<reference evidence="10" key="1">
    <citation type="journal article" date="2018" name="J. Proteomics">
        <title>Exploring the molecular complexity of Triatoma dimidiata sialome.</title>
        <authorList>
            <person name="Santiago P.B."/>
            <person name="de Araujo C.N."/>
            <person name="Charneau S."/>
            <person name="Bastos I.M.D."/>
            <person name="Assumpcao T.C.F."/>
            <person name="Queiroz R.M.L."/>
            <person name="Praca Y.R."/>
            <person name="Cordeiro T.M."/>
            <person name="Garcia C.H.S."/>
            <person name="da Silva I.G."/>
            <person name="Raiol T."/>
            <person name="Motta F.N."/>
            <person name="de Araujo Oliveira J.V."/>
            <person name="de Sousa M.V."/>
            <person name="Ribeiro J.M.C."/>
            <person name="de Santana J.M."/>
        </authorList>
    </citation>
    <scope>NUCLEOTIDE SEQUENCE</scope>
    <source>
        <strain evidence="10">Santander</strain>
        <tissue evidence="10">Salivary glands</tissue>
    </source>
</reference>
<dbReference type="NCBIfam" id="TIGR02343">
    <property type="entry name" value="chap_CCT_epsi"/>
    <property type="match status" value="1"/>
</dbReference>
<dbReference type="PROSITE" id="PS00750">
    <property type="entry name" value="TCP1_1"/>
    <property type="match status" value="1"/>
</dbReference>
<dbReference type="Gene3D" id="1.10.560.10">
    <property type="entry name" value="GroEL-like equatorial domain"/>
    <property type="match status" value="1"/>
</dbReference>
<keyword evidence="4 9" id="KW-0547">Nucleotide-binding</keyword>
<dbReference type="GO" id="GO:0140662">
    <property type="term" value="F:ATP-dependent protein folding chaperone"/>
    <property type="evidence" value="ECO:0007669"/>
    <property type="project" value="InterPro"/>
</dbReference>
<comment type="subcellular location">
    <subcellularLocation>
        <location evidence="1">Cytoplasm</location>
    </subcellularLocation>
</comment>
<evidence type="ECO:0000256" key="2">
    <source>
        <dbReference type="ARBA" id="ARBA00008020"/>
    </source>
</evidence>
<dbReference type="InterPro" id="IPR017998">
    <property type="entry name" value="Chaperone_TCP-1"/>
</dbReference>
<dbReference type="GO" id="GO:0051082">
    <property type="term" value="F:unfolded protein binding"/>
    <property type="evidence" value="ECO:0007669"/>
    <property type="project" value="InterPro"/>
</dbReference>